<accession>A0A381P375</accession>
<evidence type="ECO:0008006" key="7">
    <source>
        <dbReference type="Google" id="ProtNLM"/>
    </source>
</evidence>
<feature type="domain" description="3-hydroxyisobutyrate dehydrogenase-like NAD-binding" evidence="5">
    <location>
        <begin position="164"/>
        <end position="279"/>
    </location>
</feature>
<evidence type="ECO:0000256" key="1">
    <source>
        <dbReference type="ARBA" id="ARBA00009080"/>
    </source>
</evidence>
<dbReference type="PROSITE" id="PS00895">
    <property type="entry name" value="3_HYDROXYISOBUT_DH"/>
    <property type="match status" value="1"/>
</dbReference>
<dbReference type="PIRSF" id="PIRSF000103">
    <property type="entry name" value="HIBADH"/>
    <property type="match status" value="1"/>
</dbReference>
<dbReference type="InterPro" id="IPR013328">
    <property type="entry name" value="6PGD_dom2"/>
</dbReference>
<dbReference type="EMBL" id="UINC01000799">
    <property type="protein sequence ID" value="SUZ61361.1"/>
    <property type="molecule type" value="Genomic_DNA"/>
</dbReference>
<dbReference type="GO" id="GO:0016491">
    <property type="term" value="F:oxidoreductase activity"/>
    <property type="evidence" value="ECO:0007669"/>
    <property type="project" value="UniProtKB-KW"/>
</dbReference>
<dbReference type="AlphaFoldDB" id="A0A381P375"/>
<dbReference type="Gene3D" id="3.40.50.720">
    <property type="entry name" value="NAD(P)-binding Rossmann-like Domain"/>
    <property type="match status" value="1"/>
</dbReference>
<dbReference type="InterPro" id="IPR029154">
    <property type="entry name" value="HIBADH-like_NADP-bd"/>
</dbReference>
<protein>
    <recommendedName>
        <fullName evidence="7">6-phosphogluconate dehydrogenase NADP-binding domain-containing protein</fullName>
    </recommendedName>
</protein>
<evidence type="ECO:0000259" key="5">
    <source>
        <dbReference type="Pfam" id="PF14833"/>
    </source>
</evidence>
<feature type="domain" description="6-phosphogluconate dehydrogenase NADP-binding" evidence="4">
    <location>
        <begin position="2"/>
        <end position="161"/>
    </location>
</feature>
<proteinExistence type="inferred from homology"/>
<dbReference type="Pfam" id="PF14833">
    <property type="entry name" value="NAD_binding_11"/>
    <property type="match status" value="1"/>
</dbReference>
<dbReference type="InterPro" id="IPR008927">
    <property type="entry name" value="6-PGluconate_DH-like_C_sf"/>
</dbReference>
<keyword evidence="2" id="KW-0560">Oxidoreductase</keyword>
<dbReference type="Pfam" id="PF03446">
    <property type="entry name" value="NAD_binding_2"/>
    <property type="match status" value="1"/>
</dbReference>
<dbReference type="InterPro" id="IPR036291">
    <property type="entry name" value="NAD(P)-bd_dom_sf"/>
</dbReference>
<dbReference type="GO" id="GO:0051287">
    <property type="term" value="F:NAD binding"/>
    <property type="evidence" value="ECO:0007669"/>
    <property type="project" value="InterPro"/>
</dbReference>
<evidence type="ECO:0000313" key="6">
    <source>
        <dbReference type="EMBL" id="SUZ61361.1"/>
    </source>
</evidence>
<comment type="similarity">
    <text evidence="1">Belongs to the HIBADH-related family.</text>
</comment>
<dbReference type="GO" id="GO:0050661">
    <property type="term" value="F:NADP binding"/>
    <property type="evidence" value="ECO:0007669"/>
    <property type="project" value="InterPro"/>
</dbReference>
<dbReference type="SUPFAM" id="SSF51735">
    <property type="entry name" value="NAD(P)-binding Rossmann-fold domains"/>
    <property type="match status" value="1"/>
</dbReference>
<gene>
    <name evidence="6" type="ORF">METZ01_LOCUS14215</name>
</gene>
<keyword evidence="3" id="KW-0520">NAD</keyword>
<dbReference type="InterPro" id="IPR002204">
    <property type="entry name" value="3-OH-isobutyrate_DH-rel_CS"/>
</dbReference>
<evidence type="ECO:0000256" key="2">
    <source>
        <dbReference type="ARBA" id="ARBA00023002"/>
    </source>
</evidence>
<dbReference type="InterPro" id="IPR006115">
    <property type="entry name" value="6PGDH_NADP-bd"/>
</dbReference>
<dbReference type="InterPro" id="IPR015815">
    <property type="entry name" value="HIBADH-related"/>
</dbReference>
<sequence>MKVGFIGLGTMGGHMAYNALDGGNELVVHDINPASATRHLEGGATWADTPKEVAEQSEIVFTSLPGPTEVEAVSLGESGIMDGMSSSKVYFDLSTSTPGMIRKIHAEAAARGIHVLDAPVSGGPRGAASRNLAIWVGGDKDVFDRCKPVLDAIGNQAYYVGPVGSGAIAKLVHNCAGYVIQAGLAEVFTMGVKAGVEPLALWEAVRKGATGRRGPFEGLAEHLLPGKFDPPDFALKLARKDVDLAVSVGREFDVPMRLANLALMEMTEAINRGWGDRDSRVAMLLQEERAGVEVRVGEDVLNALLEAEKNS</sequence>
<dbReference type="Gene3D" id="1.10.1040.10">
    <property type="entry name" value="N-(1-d-carboxylethyl)-l-norvaline Dehydrogenase, domain 2"/>
    <property type="match status" value="1"/>
</dbReference>
<organism evidence="6">
    <name type="scientific">marine metagenome</name>
    <dbReference type="NCBI Taxonomy" id="408172"/>
    <lineage>
        <taxon>unclassified sequences</taxon>
        <taxon>metagenomes</taxon>
        <taxon>ecological metagenomes</taxon>
    </lineage>
</organism>
<dbReference type="SUPFAM" id="SSF48179">
    <property type="entry name" value="6-phosphogluconate dehydrogenase C-terminal domain-like"/>
    <property type="match status" value="1"/>
</dbReference>
<evidence type="ECO:0000259" key="4">
    <source>
        <dbReference type="Pfam" id="PF03446"/>
    </source>
</evidence>
<dbReference type="PANTHER" id="PTHR43060:SF15">
    <property type="entry name" value="3-HYDROXYISOBUTYRATE DEHYDROGENASE-LIKE 1, MITOCHONDRIAL-RELATED"/>
    <property type="match status" value="1"/>
</dbReference>
<dbReference type="PANTHER" id="PTHR43060">
    <property type="entry name" value="3-HYDROXYISOBUTYRATE DEHYDROGENASE-LIKE 1, MITOCHONDRIAL-RELATED"/>
    <property type="match status" value="1"/>
</dbReference>
<name>A0A381P375_9ZZZZ</name>
<evidence type="ECO:0000256" key="3">
    <source>
        <dbReference type="ARBA" id="ARBA00023027"/>
    </source>
</evidence>
<reference evidence="6" key="1">
    <citation type="submission" date="2018-05" db="EMBL/GenBank/DDBJ databases">
        <authorList>
            <person name="Lanie J.A."/>
            <person name="Ng W.-L."/>
            <person name="Kazmierczak K.M."/>
            <person name="Andrzejewski T.M."/>
            <person name="Davidsen T.M."/>
            <person name="Wayne K.J."/>
            <person name="Tettelin H."/>
            <person name="Glass J.I."/>
            <person name="Rusch D."/>
            <person name="Podicherti R."/>
            <person name="Tsui H.-C.T."/>
            <person name="Winkler M.E."/>
        </authorList>
    </citation>
    <scope>NUCLEOTIDE SEQUENCE</scope>
</reference>